<dbReference type="CDD" id="cd22157">
    <property type="entry name" value="F-box_AtFBW1-like"/>
    <property type="match status" value="1"/>
</dbReference>
<evidence type="ECO:0000259" key="1">
    <source>
        <dbReference type="PROSITE" id="PS50181"/>
    </source>
</evidence>
<name>A9XI08_NICAL</name>
<dbReference type="NCBIfam" id="TIGR01640">
    <property type="entry name" value="F_box_assoc_1"/>
    <property type="match status" value="1"/>
</dbReference>
<dbReference type="Pfam" id="PF00646">
    <property type="entry name" value="F-box"/>
    <property type="match status" value="1"/>
</dbReference>
<dbReference type="PANTHER" id="PTHR31672:SF13">
    <property type="entry name" value="F-BOX PROTEIN CPR30-LIKE"/>
    <property type="match status" value="1"/>
</dbReference>
<organism evidence="2">
    <name type="scientific">Nicotiana alata</name>
    <name type="common">Winged tobacco</name>
    <name type="synonym">Persian tobacco</name>
    <dbReference type="NCBI Taxonomy" id="4087"/>
    <lineage>
        <taxon>Eukaryota</taxon>
        <taxon>Viridiplantae</taxon>
        <taxon>Streptophyta</taxon>
        <taxon>Embryophyta</taxon>
        <taxon>Tracheophyta</taxon>
        <taxon>Spermatophyta</taxon>
        <taxon>Magnoliopsida</taxon>
        <taxon>eudicotyledons</taxon>
        <taxon>Gunneridae</taxon>
        <taxon>Pentapetalae</taxon>
        <taxon>asterids</taxon>
        <taxon>lamiids</taxon>
        <taxon>Solanales</taxon>
        <taxon>Solanaceae</taxon>
        <taxon>Nicotianoideae</taxon>
        <taxon>Nicotianeae</taxon>
        <taxon>Nicotiana</taxon>
    </lineage>
</organism>
<feature type="domain" description="F-box" evidence="1">
    <location>
        <begin position="7"/>
        <end position="54"/>
    </location>
</feature>
<evidence type="ECO:0000313" key="2">
    <source>
        <dbReference type="EMBL" id="ABR18789.1"/>
    </source>
</evidence>
<reference evidence="2" key="1">
    <citation type="journal article" date="2007" name="Genetics">
        <title>Expression of 10 S-class SLF-like genes in Nicotiana alata pollen and its implications for understanding the pollen factor of the S locus.</title>
        <authorList>
            <person name="Wheeler D."/>
            <person name="Newbigin E."/>
        </authorList>
    </citation>
    <scope>NUCLEOTIDE SEQUENCE</scope>
</reference>
<dbReference type="Pfam" id="PF07734">
    <property type="entry name" value="FBA_1"/>
    <property type="match status" value="1"/>
</dbReference>
<gene>
    <name evidence="2" type="primary">DD9</name>
</gene>
<dbReference type="InterPro" id="IPR001810">
    <property type="entry name" value="F-box_dom"/>
</dbReference>
<dbReference type="SMART" id="SM00256">
    <property type="entry name" value="FBOX"/>
    <property type="match status" value="1"/>
</dbReference>
<dbReference type="InterPro" id="IPR050796">
    <property type="entry name" value="SCF_F-box_component"/>
</dbReference>
<dbReference type="EMBL" id="EF420259">
    <property type="protein sequence ID" value="ABR18789.1"/>
    <property type="molecule type" value="mRNA"/>
</dbReference>
<dbReference type="Gene3D" id="1.20.1280.50">
    <property type="match status" value="1"/>
</dbReference>
<sequence length="394" mass="45898">MIPKMGDGTVEKLPKDVVIYIILRLQVKSLIRFKCVSKTWYILIQSSTFIYLHLSHTTTSNDELVLFKRSYKEEPNRFKSVLSFLSSGHDDDDLHPVSPDLDMQYMTTSSACTCHRIIGPCNGLIFLTDKLNNVLFNPTTRNYRLLTPSPFGCPLGFHRSINCVGFGFDLIVNDYKIVRISEVRGEPPFYCDSMREWKVEVYELRTDSWRELDQVNLQLPYVHWNPCSDMFYSGASHWFGNANTVVILCFDLSTETFRNMKMPNTCHSRDEKCYGLVVLNEYLTLICYPYPGKVIDPLKDFMDIWMMKDYGVNESWIKKYTITPLSIESPLAVWKDHLLLLQSRKGFLVSYDLKSKEVKEFNFHGWPKSLRATVYKESLTLLPKESEHNKQVQF</sequence>
<dbReference type="InterPro" id="IPR006527">
    <property type="entry name" value="F-box-assoc_dom_typ1"/>
</dbReference>
<proteinExistence type="evidence at transcript level"/>
<dbReference type="SUPFAM" id="SSF81383">
    <property type="entry name" value="F-box domain"/>
    <property type="match status" value="1"/>
</dbReference>
<accession>A9XI08</accession>
<dbReference type="PROSITE" id="PS50181">
    <property type="entry name" value="FBOX"/>
    <property type="match status" value="1"/>
</dbReference>
<protein>
    <submittedName>
        <fullName evidence="2">Class S F-box protein</fullName>
    </submittedName>
</protein>
<dbReference type="AlphaFoldDB" id="A9XI08"/>
<dbReference type="InterPro" id="IPR036047">
    <property type="entry name" value="F-box-like_dom_sf"/>
</dbReference>
<dbReference type="InterPro" id="IPR017451">
    <property type="entry name" value="F-box-assoc_interact_dom"/>
</dbReference>
<dbReference type="PANTHER" id="PTHR31672">
    <property type="entry name" value="BNACNNG10540D PROTEIN"/>
    <property type="match status" value="1"/>
</dbReference>